<comment type="caution">
    <text evidence="5">The sequence shown here is derived from an EMBL/GenBank/DDBJ whole genome shotgun (WGS) entry which is preliminary data.</text>
</comment>
<name>A0A8X6KWA5_TRICU</name>
<accession>A0A8X6KWA5</accession>
<protein>
    <submittedName>
        <fullName evidence="5">Retrovirus-related Pol polyprotein from transposon opus</fullName>
    </submittedName>
</protein>
<dbReference type="InterPro" id="IPR043502">
    <property type="entry name" value="DNA/RNA_pol_sf"/>
</dbReference>
<dbReference type="Pfam" id="PF00098">
    <property type="entry name" value="zf-CCHC"/>
    <property type="match status" value="1"/>
</dbReference>
<dbReference type="EMBL" id="BMAO01023093">
    <property type="protein sequence ID" value="GFQ86661.1"/>
    <property type="molecule type" value="Genomic_DNA"/>
</dbReference>
<dbReference type="PANTHER" id="PTHR37984">
    <property type="entry name" value="PROTEIN CBG26694"/>
    <property type="match status" value="1"/>
</dbReference>
<dbReference type="GO" id="GO:0071897">
    <property type="term" value="P:DNA biosynthetic process"/>
    <property type="evidence" value="ECO:0007669"/>
    <property type="project" value="UniProtKB-ARBA"/>
</dbReference>
<keyword evidence="2" id="KW-0175">Coiled coil</keyword>
<keyword evidence="6" id="KW-1185">Reference proteome</keyword>
<dbReference type="Proteomes" id="UP000887116">
    <property type="component" value="Unassembled WGS sequence"/>
</dbReference>
<gene>
    <name evidence="5" type="primary">X975_19749</name>
    <name evidence="5" type="ORF">TNCT_719071</name>
</gene>
<keyword evidence="1" id="KW-0862">Zinc</keyword>
<dbReference type="GO" id="GO:0003676">
    <property type="term" value="F:nucleic acid binding"/>
    <property type="evidence" value="ECO:0007669"/>
    <property type="project" value="InterPro"/>
</dbReference>
<dbReference type="SUPFAM" id="SSF56672">
    <property type="entry name" value="DNA/RNA polymerases"/>
    <property type="match status" value="1"/>
</dbReference>
<evidence type="ECO:0000256" key="3">
    <source>
        <dbReference type="SAM" id="MobiDB-lite"/>
    </source>
</evidence>
<keyword evidence="1" id="KW-0863">Zinc-finger</keyword>
<evidence type="ECO:0000259" key="4">
    <source>
        <dbReference type="PROSITE" id="PS50158"/>
    </source>
</evidence>
<keyword evidence="1" id="KW-0479">Metal-binding</keyword>
<dbReference type="InterPro" id="IPR050951">
    <property type="entry name" value="Retrovirus_Pol_polyprotein"/>
</dbReference>
<dbReference type="GO" id="GO:0008270">
    <property type="term" value="F:zinc ion binding"/>
    <property type="evidence" value="ECO:0007669"/>
    <property type="project" value="UniProtKB-KW"/>
</dbReference>
<evidence type="ECO:0000256" key="2">
    <source>
        <dbReference type="SAM" id="Coils"/>
    </source>
</evidence>
<evidence type="ECO:0000313" key="6">
    <source>
        <dbReference type="Proteomes" id="UP000887116"/>
    </source>
</evidence>
<dbReference type="OrthoDB" id="6273764at2759"/>
<evidence type="ECO:0000256" key="1">
    <source>
        <dbReference type="PROSITE-ProRule" id="PRU00047"/>
    </source>
</evidence>
<dbReference type="Gene3D" id="4.10.60.10">
    <property type="entry name" value="Zinc finger, CCHC-type"/>
    <property type="match status" value="1"/>
</dbReference>
<dbReference type="PANTHER" id="PTHR37984:SF5">
    <property type="entry name" value="PROTEIN NYNRIN-LIKE"/>
    <property type="match status" value="1"/>
</dbReference>
<sequence>MAFLGKGLKADLQIMATEMGVEDVLSLKVFELREAILNSKNFDEEFCREQLNTIIEERKRREEMDLAERKRKEDIEFAERKRLDELEQRKDEMDFELQKKRIELEGGGSEKEVKESGQFKIDIHILMPKFDSKSDDISLFLVLVEKLDEYEDVRGKTKRPAVPLINKEKSYRNTLPSNTRSSLHQLAGRDVRNKDGMGNCRYNNHFNDNSHQARYNQTWITPRCYTCGREGHFSRACRDKNLNKQDSQKNKFSSPIKAQNNAVQAEDTTKNIVTAKIDASESTCNFLAENIDKLKVIKVKCLDVVLDGTVDSGAQISVVRADLVKDIESTGEGKIKLISAFGDSEVAPLRTFNIKIDDGWHDAIPITCAVSKKLVNDMLVCQTAYEALLESIQLCSVNARHVIDVGVQMDEVRDSTVCEVPTREESSYSDIEVSTDAVNIENEVRSNLSSETRIYGRLPSGPMTILKEFWTGEREIPTGAARSVEEYLKQLQKKLQDAHEIASENSAKNQERMTSHYNLRSREKSFSVGDEVLILMPSSTHKLLNTWIGPAKVVKLTRPHSCLVRMEDGNTRELHVNKLRPYISRVDHVGIIFDQDTDFGEQHYAPTDKENQPNIDIELNQMPDVLNAQQKYQLRNLLQRYEDIFRNHPGKARVKGHSVKVTADSSPKRLQPYRVPIALQKEVERQINELLDMDLIEHSDSDWAHPVILKRCEQHRILIDSTWDYPNTSA</sequence>
<evidence type="ECO:0000313" key="5">
    <source>
        <dbReference type="EMBL" id="GFQ86661.1"/>
    </source>
</evidence>
<feature type="domain" description="CCHC-type" evidence="4">
    <location>
        <begin position="223"/>
        <end position="239"/>
    </location>
</feature>
<feature type="region of interest" description="Disordered" evidence="3">
    <location>
        <begin position="244"/>
        <end position="263"/>
    </location>
</feature>
<dbReference type="InterPro" id="IPR001878">
    <property type="entry name" value="Znf_CCHC"/>
</dbReference>
<organism evidence="5 6">
    <name type="scientific">Trichonephila clavata</name>
    <name type="common">Joro spider</name>
    <name type="synonym">Nephila clavata</name>
    <dbReference type="NCBI Taxonomy" id="2740835"/>
    <lineage>
        <taxon>Eukaryota</taxon>
        <taxon>Metazoa</taxon>
        <taxon>Ecdysozoa</taxon>
        <taxon>Arthropoda</taxon>
        <taxon>Chelicerata</taxon>
        <taxon>Arachnida</taxon>
        <taxon>Araneae</taxon>
        <taxon>Araneomorphae</taxon>
        <taxon>Entelegynae</taxon>
        <taxon>Araneoidea</taxon>
        <taxon>Nephilidae</taxon>
        <taxon>Trichonephila</taxon>
    </lineage>
</organism>
<dbReference type="SMART" id="SM00343">
    <property type="entry name" value="ZnF_C2HC"/>
    <property type="match status" value="1"/>
</dbReference>
<dbReference type="Gene3D" id="3.10.10.10">
    <property type="entry name" value="HIV Type 1 Reverse Transcriptase, subunit A, domain 1"/>
    <property type="match status" value="1"/>
</dbReference>
<proteinExistence type="predicted"/>
<feature type="coiled-coil region" evidence="2">
    <location>
        <begin position="481"/>
        <end position="508"/>
    </location>
</feature>
<dbReference type="AlphaFoldDB" id="A0A8X6KWA5"/>
<reference evidence="5" key="1">
    <citation type="submission" date="2020-07" db="EMBL/GenBank/DDBJ databases">
        <title>Multicomponent nature underlies the extraordinary mechanical properties of spider dragline silk.</title>
        <authorList>
            <person name="Kono N."/>
            <person name="Nakamura H."/>
            <person name="Mori M."/>
            <person name="Yoshida Y."/>
            <person name="Ohtoshi R."/>
            <person name="Malay A.D."/>
            <person name="Moran D.A.P."/>
            <person name="Tomita M."/>
            <person name="Numata K."/>
            <person name="Arakawa K."/>
        </authorList>
    </citation>
    <scope>NUCLEOTIDE SEQUENCE</scope>
</reference>
<dbReference type="PROSITE" id="PS50158">
    <property type="entry name" value="ZF_CCHC"/>
    <property type="match status" value="1"/>
</dbReference>
<feature type="compositionally biased region" description="Polar residues" evidence="3">
    <location>
        <begin position="250"/>
        <end position="263"/>
    </location>
</feature>